<dbReference type="EC" id="3.6.1.23" evidence="4 11"/>
<keyword evidence="11" id="KW-0479">Metal-binding</keyword>
<comment type="catalytic activity">
    <reaction evidence="10 11">
        <text>dUTP + H2O = dUMP + diphosphate + H(+)</text>
        <dbReference type="Rhea" id="RHEA:10248"/>
        <dbReference type="ChEBI" id="CHEBI:15377"/>
        <dbReference type="ChEBI" id="CHEBI:15378"/>
        <dbReference type="ChEBI" id="CHEBI:33019"/>
        <dbReference type="ChEBI" id="CHEBI:61555"/>
        <dbReference type="ChEBI" id="CHEBI:246422"/>
        <dbReference type="EC" id="3.6.1.23"/>
    </reaction>
</comment>
<dbReference type="GO" id="GO:0000287">
    <property type="term" value="F:magnesium ion binding"/>
    <property type="evidence" value="ECO:0007669"/>
    <property type="project" value="UniProtKB-UniRule"/>
</dbReference>
<evidence type="ECO:0000256" key="2">
    <source>
        <dbReference type="ARBA" id="ARBA00005142"/>
    </source>
</evidence>
<keyword evidence="14" id="KW-1185">Reference proteome</keyword>
<dbReference type="InterPro" id="IPR008181">
    <property type="entry name" value="dUTPase"/>
</dbReference>
<dbReference type="PANTHER" id="PTHR11241">
    <property type="entry name" value="DEOXYURIDINE 5'-TRIPHOSPHATE NUCLEOTIDOHYDROLASE"/>
    <property type="match status" value="1"/>
</dbReference>
<evidence type="ECO:0000256" key="5">
    <source>
        <dbReference type="ARBA" id="ARBA00021732"/>
    </source>
</evidence>
<dbReference type="Gene3D" id="2.70.40.10">
    <property type="match status" value="1"/>
</dbReference>
<dbReference type="EMBL" id="CM026428">
    <property type="protein sequence ID" value="KAG0565889.1"/>
    <property type="molecule type" value="Genomic_DNA"/>
</dbReference>
<evidence type="ECO:0000256" key="4">
    <source>
        <dbReference type="ARBA" id="ARBA00012379"/>
    </source>
</evidence>
<organism evidence="13 14">
    <name type="scientific">Ceratodon purpureus</name>
    <name type="common">Fire moss</name>
    <name type="synonym">Dicranum purpureum</name>
    <dbReference type="NCBI Taxonomy" id="3225"/>
    <lineage>
        <taxon>Eukaryota</taxon>
        <taxon>Viridiplantae</taxon>
        <taxon>Streptophyta</taxon>
        <taxon>Embryophyta</taxon>
        <taxon>Bryophyta</taxon>
        <taxon>Bryophytina</taxon>
        <taxon>Bryopsida</taxon>
        <taxon>Dicranidae</taxon>
        <taxon>Pseudoditrichales</taxon>
        <taxon>Ditrichaceae</taxon>
        <taxon>Ceratodon</taxon>
    </lineage>
</organism>
<comment type="caution">
    <text evidence="13">The sequence shown here is derived from an EMBL/GenBank/DDBJ whole genome shotgun (WGS) entry which is preliminary data.</text>
</comment>
<comment type="function">
    <text evidence="11">Involved in nucleotide metabolism via production of dUMP, the immediate precursor of thymidine nucleotides, and decreases the intracellular concentration of dUTP so that uracil cannot be incorporated into DNA.</text>
</comment>
<protein>
    <recommendedName>
        <fullName evidence="5 11">Deoxyuridine 5'-triphosphate nucleotidohydrolase</fullName>
        <shortName evidence="11">dUTPase</shortName>
        <ecNumber evidence="4 11">3.6.1.23</ecNumber>
    </recommendedName>
    <alternativeName>
        <fullName evidence="9 11">dUTP pyrophosphatase</fullName>
    </alternativeName>
</protein>
<evidence type="ECO:0000256" key="10">
    <source>
        <dbReference type="ARBA" id="ARBA00047686"/>
    </source>
</evidence>
<keyword evidence="7 11" id="KW-0460">Magnesium</keyword>
<evidence type="ECO:0000256" key="6">
    <source>
        <dbReference type="ARBA" id="ARBA00022801"/>
    </source>
</evidence>
<evidence type="ECO:0000256" key="11">
    <source>
        <dbReference type="RuleBase" id="RU367024"/>
    </source>
</evidence>
<evidence type="ECO:0000256" key="9">
    <source>
        <dbReference type="ARBA" id="ARBA00030698"/>
    </source>
</evidence>
<dbReference type="NCBIfam" id="NF001862">
    <property type="entry name" value="PRK00601.1"/>
    <property type="match status" value="1"/>
</dbReference>
<keyword evidence="8 11" id="KW-0546">Nucleotide metabolism</keyword>
<evidence type="ECO:0000256" key="3">
    <source>
        <dbReference type="ARBA" id="ARBA00006581"/>
    </source>
</evidence>
<evidence type="ECO:0000313" key="14">
    <source>
        <dbReference type="Proteomes" id="UP000822688"/>
    </source>
</evidence>
<dbReference type="Proteomes" id="UP000822688">
    <property type="component" value="Chromosome 7"/>
</dbReference>
<evidence type="ECO:0000259" key="12">
    <source>
        <dbReference type="Pfam" id="PF00692"/>
    </source>
</evidence>
<dbReference type="InterPro" id="IPR033704">
    <property type="entry name" value="dUTPase_trimeric"/>
</dbReference>
<dbReference type="Pfam" id="PF00692">
    <property type="entry name" value="dUTPase"/>
    <property type="match status" value="1"/>
</dbReference>
<name>A0A8T0H6H4_CERPU</name>
<feature type="domain" description="dUTPase-like" evidence="12">
    <location>
        <begin position="133"/>
        <end position="261"/>
    </location>
</feature>
<dbReference type="GO" id="GO:0046081">
    <property type="term" value="P:dUTP catabolic process"/>
    <property type="evidence" value="ECO:0007669"/>
    <property type="project" value="UniProtKB-UniRule"/>
</dbReference>
<sequence length="268" mass="28995">MAAGEFGPGGSHSSLSLRFDILVFKNLPHCPRRRFRCSFELGGAKLIRGERFIFRAVHWIFSRRRLMLCSRFWGLKLSSASSLVLARLQSAGKQKSKVVAMEPQPKVQKLDHHNAKVVQVASQALRVKKLAAEAILPSRGSALAAGYDLSSAYDTKVPARGKALVKTELSIAIPEGTYARVAPRSGLAWKNSIDVGAGVIDADYRGPVGVILFNHSDSDFPIKAGDRIAQLILELIVTPDVMEVEDLDATVRGEGGFGSTGVSLVVET</sequence>
<dbReference type="CDD" id="cd07557">
    <property type="entry name" value="trimeric_dUTPase"/>
    <property type="match status" value="1"/>
</dbReference>
<keyword evidence="6 11" id="KW-0378">Hydrolase</keyword>
<dbReference type="FunFam" id="2.70.40.10:FF:000004">
    <property type="entry name" value="Deoxyuridine triphosphatase"/>
    <property type="match status" value="1"/>
</dbReference>
<evidence type="ECO:0000256" key="8">
    <source>
        <dbReference type="ARBA" id="ARBA00023080"/>
    </source>
</evidence>
<evidence type="ECO:0000256" key="1">
    <source>
        <dbReference type="ARBA" id="ARBA00001946"/>
    </source>
</evidence>
<dbReference type="InterPro" id="IPR036157">
    <property type="entry name" value="dUTPase-like_sf"/>
</dbReference>
<dbReference type="GO" id="GO:0004170">
    <property type="term" value="F:dUTP diphosphatase activity"/>
    <property type="evidence" value="ECO:0007669"/>
    <property type="project" value="UniProtKB-UniRule"/>
</dbReference>
<comment type="cofactor">
    <cofactor evidence="1 11">
        <name>Mg(2+)</name>
        <dbReference type="ChEBI" id="CHEBI:18420"/>
    </cofactor>
</comment>
<dbReference type="PANTHER" id="PTHR11241:SF0">
    <property type="entry name" value="DEOXYURIDINE 5'-TRIPHOSPHATE NUCLEOTIDOHYDROLASE"/>
    <property type="match status" value="1"/>
</dbReference>
<evidence type="ECO:0000313" key="13">
    <source>
        <dbReference type="EMBL" id="KAG0565889.1"/>
    </source>
</evidence>
<dbReference type="NCBIfam" id="TIGR00576">
    <property type="entry name" value="dut"/>
    <property type="match status" value="1"/>
</dbReference>
<dbReference type="InterPro" id="IPR029054">
    <property type="entry name" value="dUTPase-like"/>
</dbReference>
<gene>
    <name evidence="13" type="ORF">KC19_7G021300</name>
</gene>
<comment type="pathway">
    <text evidence="2 11">Pyrimidine metabolism; dUMP biosynthesis; dUMP from dCTP (dUTP route): step 2/2.</text>
</comment>
<dbReference type="SUPFAM" id="SSF51283">
    <property type="entry name" value="dUTPase-like"/>
    <property type="match status" value="1"/>
</dbReference>
<dbReference type="AlphaFoldDB" id="A0A8T0H6H4"/>
<reference evidence="13" key="1">
    <citation type="submission" date="2020-06" db="EMBL/GenBank/DDBJ databases">
        <title>WGS assembly of Ceratodon purpureus strain R40.</title>
        <authorList>
            <person name="Carey S.B."/>
            <person name="Jenkins J."/>
            <person name="Shu S."/>
            <person name="Lovell J.T."/>
            <person name="Sreedasyam A."/>
            <person name="Maumus F."/>
            <person name="Tiley G.P."/>
            <person name="Fernandez-Pozo N."/>
            <person name="Barry K."/>
            <person name="Chen C."/>
            <person name="Wang M."/>
            <person name="Lipzen A."/>
            <person name="Daum C."/>
            <person name="Saski C.A."/>
            <person name="Payton A.C."/>
            <person name="Mcbreen J.C."/>
            <person name="Conrad R.E."/>
            <person name="Kollar L.M."/>
            <person name="Olsson S."/>
            <person name="Huttunen S."/>
            <person name="Landis J.B."/>
            <person name="Wickett N.J."/>
            <person name="Johnson M.G."/>
            <person name="Rensing S.A."/>
            <person name="Grimwood J."/>
            <person name="Schmutz J."/>
            <person name="Mcdaniel S.F."/>
        </authorList>
    </citation>
    <scope>NUCLEOTIDE SEQUENCE</scope>
    <source>
        <strain evidence="13">R40</strain>
    </source>
</reference>
<dbReference type="GO" id="GO:0006226">
    <property type="term" value="P:dUMP biosynthetic process"/>
    <property type="evidence" value="ECO:0007669"/>
    <property type="project" value="UniProtKB-UniRule"/>
</dbReference>
<evidence type="ECO:0000256" key="7">
    <source>
        <dbReference type="ARBA" id="ARBA00022842"/>
    </source>
</evidence>
<proteinExistence type="inferred from homology"/>
<comment type="similarity">
    <text evidence="3 11">Belongs to the dUTPase family.</text>
</comment>
<accession>A0A8T0H6H4</accession>